<evidence type="ECO:0000256" key="1">
    <source>
        <dbReference type="PROSITE-ProRule" id="PRU00169"/>
    </source>
</evidence>
<dbReference type="Pfam" id="PF00072">
    <property type="entry name" value="Response_reg"/>
    <property type="match status" value="1"/>
</dbReference>
<dbReference type="InterPro" id="IPR001789">
    <property type="entry name" value="Sig_transdc_resp-reg_receiver"/>
</dbReference>
<dbReference type="InterPro" id="IPR011006">
    <property type="entry name" value="CheY-like_superfamily"/>
</dbReference>
<accession>A0ABS3FQ53</accession>
<keyword evidence="4" id="KW-1185">Reference proteome</keyword>
<name>A0ABS3FQ53_9CYAN</name>
<proteinExistence type="predicted"/>
<dbReference type="Gene3D" id="3.40.50.2300">
    <property type="match status" value="1"/>
</dbReference>
<dbReference type="PROSITE" id="PS50110">
    <property type="entry name" value="RESPONSE_REGULATORY"/>
    <property type="match status" value="1"/>
</dbReference>
<comment type="caution">
    <text evidence="3">The sequence shown here is derived from an EMBL/GenBank/DDBJ whole genome shotgun (WGS) entry which is preliminary data.</text>
</comment>
<gene>
    <name evidence="3" type="ORF">J0895_09045</name>
</gene>
<protein>
    <submittedName>
        <fullName evidence="3">Response regulator</fullName>
    </submittedName>
</protein>
<evidence type="ECO:0000259" key="2">
    <source>
        <dbReference type="PROSITE" id="PS50110"/>
    </source>
</evidence>
<organism evidence="3 4">
    <name type="scientific">Phormidium pseudopriestleyi FRX01</name>
    <dbReference type="NCBI Taxonomy" id="1759528"/>
    <lineage>
        <taxon>Bacteria</taxon>
        <taxon>Bacillati</taxon>
        <taxon>Cyanobacteriota</taxon>
        <taxon>Cyanophyceae</taxon>
        <taxon>Oscillatoriophycideae</taxon>
        <taxon>Oscillatoriales</taxon>
        <taxon>Oscillatoriaceae</taxon>
        <taxon>Phormidium</taxon>
    </lineage>
</organism>
<dbReference type="RefSeq" id="WP_207087779.1">
    <property type="nucleotide sequence ID" value="NZ_JAFLQW010000244.1"/>
</dbReference>
<dbReference type="Proteomes" id="UP000664844">
    <property type="component" value="Unassembled WGS sequence"/>
</dbReference>
<dbReference type="SUPFAM" id="SSF52172">
    <property type="entry name" value="CheY-like"/>
    <property type="match status" value="1"/>
</dbReference>
<dbReference type="EMBL" id="JAFLQW010000244">
    <property type="protein sequence ID" value="MBO0349248.1"/>
    <property type="molecule type" value="Genomic_DNA"/>
</dbReference>
<evidence type="ECO:0000313" key="3">
    <source>
        <dbReference type="EMBL" id="MBO0349248.1"/>
    </source>
</evidence>
<reference evidence="3 4" key="1">
    <citation type="submission" date="2021-03" db="EMBL/GenBank/DDBJ databases">
        <title>Metabolic Capacity of the Antarctic Cyanobacterium Phormidium pseudopriestleyi that Sustains Oxygenic Photosynthesis in the Presence of Hydrogen Sulfide.</title>
        <authorList>
            <person name="Lumian J.E."/>
            <person name="Jungblut A.D."/>
            <person name="Dillon M.L."/>
            <person name="Hawes I."/>
            <person name="Doran P.T."/>
            <person name="Mackey T.J."/>
            <person name="Dick G.J."/>
            <person name="Grettenberger C.L."/>
            <person name="Sumner D.Y."/>
        </authorList>
    </citation>
    <scope>NUCLEOTIDE SEQUENCE [LARGE SCALE GENOMIC DNA]</scope>
    <source>
        <strain evidence="3 4">FRX01</strain>
    </source>
</reference>
<dbReference type="InterPro" id="IPR052893">
    <property type="entry name" value="TCS_response_regulator"/>
</dbReference>
<evidence type="ECO:0000313" key="4">
    <source>
        <dbReference type="Proteomes" id="UP000664844"/>
    </source>
</evidence>
<feature type="modified residue" description="4-aspartylphosphate" evidence="1">
    <location>
        <position position="74"/>
    </location>
</feature>
<keyword evidence="1" id="KW-0597">Phosphoprotein</keyword>
<feature type="domain" description="Response regulatory" evidence="2">
    <location>
        <begin position="9"/>
        <end position="141"/>
    </location>
</feature>
<dbReference type="PANTHER" id="PTHR44520:SF1">
    <property type="entry name" value="TWO-COMPONENT SYSTEM REGULATORY PROTEIN"/>
    <property type="match status" value="1"/>
</dbReference>
<dbReference type="SMART" id="SM00448">
    <property type="entry name" value="REC"/>
    <property type="match status" value="1"/>
</dbReference>
<dbReference type="PANTHER" id="PTHR44520">
    <property type="entry name" value="RESPONSE REGULATOR RCP1-RELATED"/>
    <property type="match status" value="1"/>
</dbReference>
<sequence>MNRVATRKKILIVEDNLAYANILKLTWEHSTFWAEAEIKTVNDGQEAIDYLSRNQGNSGDRQESGQLPDLILSDINMPHLSGLELLAWIRQTAHLKHLPVILMSSYIEPLELEIIKSLKANYYFIKPLTIQELLNNLNQTMKQLQPSEAHVVE</sequence>